<evidence type="ECO:0000313" key="3">
    <source>
        <dbReference type="Proteomes" id="UP000061382"/>
    </source>
</evidence>
<evidence type="ECO:0000313" key="2">
    <source>
        <dbReference type="EMBL" id="ALJ00114.1"/>
    </source>
</evidence>
<dbReference type="RefSeq" id="WP_062544659.1">
    <property type="nucleotide sequence ID" value="NZ_CP012643.1"/>
</dbReference>
<dbReference type="Proteomes" id="UP000061382">
    <property type="component" value="Chromosome"/>
</dbReference>
<dbReference type="KEGG" id="rti:DC20_15470"/>
<sequence>MKKSFYTTFASTVLLMVFPFMMGCSVLSGSGYSNDPIVAEQQRRIESLEAEVDRAEQEKKDAEQREKAAKSKLKAAKDELKVLKTEAERRSS</sequence>
<gene>
    <name evidence="2" type="ORF">DC20_15470</name>
</gene>
<accession>A0A0P0C5B3</accession>
<protein>
    <submittedName>
        <fullName evidence="2">Uncharacterized protein</fullName>
    </submittedName>
</protein>
<evidence type="ECO:0000256" key="1">
    <source>
        <dbReference type="SAM" id="MobiDB-lite"/>
    </source>
</evidence>
<proteinExistence type="predicted"/>
<dbReference type="AlphaFoldDB" id="A0A0P0C5B3"/>
<organism evidence="2 3">
    <name type="scientific">Rufibacter tibetensis</name>
    <dbReference type="NCBI Taxonomy" id="512763"/>
    <lineage>
        <taxon>Bacteria</taxon>
        <taxon>Pseudomonadati</taxon>
        <taxon>Bacteroidota</taxon>
        <taxon>Cytophagia</taxon>
        <taxon>Cytophagales</taxon>
        <taxon>Hymenobacteraceae</taxon>
        <taxon>Rufibacter</taxon>
    </lineage>
</organism>
<dbReference type="EMBL" id="CP012643">
    <property type="protein sequence ID" value="ALJ00114.1"/>
    <property type="molecule type" value="Genomic_DNA"/>
</dbReference>
<dbReference type="PROSITE" id="PS51257">
    <property type="entry name" value="PROKAR_LIPOPROTEIN"/>
    <property type="match status" value="1"/>
</dbReference>
<feature type="region of interest" description="Disordered" evidence="1">
    <location>
        <begin position="51"/>
        <end position="72"/>
    </location>
</feature>
<keyword evidence="3" id="KW-1185">Reference proteome</keyword>
<dbReference type="OrthoDB" id="853847at2"/>
<name>A0A0P0C5B3_9BACT</name>
<reference evidence="2 3" key="1">
    <citation type="submission" date="2015-08" db="EMBL/GenBank/DDBJ databases">
        <title>Complete genome sequence of Rufibacter tibetensis strain 1351t, a radiation-resistant bacterium from tibet plateau.</title>
        <authorList>
            <person name="Dai J."/>
        </authorList>
    </citation>
    <scope>NUCLEOTIDE SEQUENCE [LARGE SCALE GENOMIC DNA]</scope>
    <source>
        <strain evidence="2 3">1351</strain>
    </source>
</reference>
<dbReference type="PATRIC" id="fig|512763.3.peg.3403"/>